<protein>
    <submittedName>
        <fullName evidence="1">Uncharacterized protein</fullName>
    </submittedName>
</protein>
<reference evidence="1 2" key="1">
    <citation type="submission" date="2019-12" db="EMBL/GenBank/DDBJ databases">
        <title>Sequence classification of anaerobic respiratory reductive dehalogenases: First we see many, then we see few.</title>
        <authorList>
            <person name="Molenda O."/>
            <person name="Puentes Jacome L.A."/>
            <person name="Cao X."/>
            <person name="Nesbo C.L."/>
            <person name="Tang S."/>
            <person name="Morson N."/>
            <person name="Patron J."/>
            <person name="Lomheim L."/>
            <person name="Wishart D.S."/>
            <person name="Edwards E.A."/>
        </authorList>
    </citation>
    <scope>NUCLEOTIDE SEQUENCE [LARGE SCALE GENOMIC DNA]</scope>
    <source>
        <strain evidence="1 2">12DCA</strain>
    </source>
</reference>
<sequence length="71" mass="7764">MMKLYALKCDQGYLKRTETGCQCVDLEKATVVTEIGLDALDKLAEKASQAGCCKIFVIELQVTEGNCVKGF</sequence>
<dbReference type="Proteomes" id="UP000430508">
    <property type="component" value="Chromosome"/>
</dbReference>
<dbReference type="RefSeq" id="WP_158208346.1">
    <property type="nucleotide sequence ID" value="NZ_CP046996.1"/>
</dbReference>
<accession>A0A857DK53</accession>
<dbReference type="EMBL" id="CP046996">
    <property type="protein sequence ID" value="QHA00978.1"/>
    <property type="molecule type" value="Genomic_DNA"/>
</dbReference>
<dbReference type="AlphaFoldDB" id="A0A857DK53"/>
<name>A0A857DK53_9FIRM</name>
<proteinExistence type="predicted"/>
<evidence type="ECO:0000313" key="1">
    <source>
        <dbReference type="EMBL" id="QHA00978.1"/>
    </source>
</evidence>
<organism evidence="1 2">
    <name type="scientific">Dehalobacter restrictus</name>
    <dbReference type="NCBI Taxonomy" id="55583"/>
    <lineage>
        <taxon>Bacteria</taxon>
        <taxon>Bacillati</taxon>
        <taxon>Bacillota</taxon>
        <taxon>Clostridia</taxon>
        <taxon>Eubacteriales</taxon>
        <taxon>Desulfitobacteriaceae</taxon>
        <taxon>Dehalobacter</taxon>
    </lineage>
</organism>
<gene>
    <name evidence="1" type="ORF">GQ588_10200</name>
</gene>
<evidence type="ECO:0000313" key="2">
    <source>
        <dbReference type="Proteomes" id="UP000430508"/>
    </source>
</evidence>